<keyword evidence="2" id="KW-1185">Reference proteome</keyword>
<accession>A0A4V1KR73</accession>
<gene>
    <name evidence="1" type="ORF">DSM02_1396</name>
</gene>
<dbReference type="Proteomes" id="UP000289859">
    <property type="component" value="Unassembled WGS sequence"/>
</dbReference>
<comment type="caution">
    <text evidence="1">The sequence shown here is derived from an EMBL/GenBank/DDBJ whole genome shotgun (WGS) entry which is preliminary data.</text>
</comment>
<reference evidence="1 2" key="1">
    <citation type="submission" date="2018-07" db="EMBL/GenBank/DDBJ databases">
        <title>Leeuwenhoekiella genomics.</title>
        <authorList>
            <person name="Tahon G."/>
            <person name="Willems A."/>
        </authorList>
    </citation>
    <scope>NUCLEOTIDE SEQUENCE [LARGE SCALE GENOMIC DNA]</scope>
    <source>
        <strain evidence="1 2">LMG 29608</strain>
    </source>
</reference>
<name>A0A4V1KR73_9FLAO</name>
<sequence length="409" mass="45421">MRLNMNIIYISRLACSILFIFTLLSCSSSDNTDDVIIESSPTPEENIVQAVLSIQEVSNIDTFNAIVHAAVTDDGNGSISERGIYLSTTPDSNEGDKYLASSVKGSGEFTVSLTGLKQVTTYYAKPYAVNEAGVVYGDEVNFKTLIAESALFNPEVISISGAHDIFVEVELIDRGDLPITEMGVVWGIEEVPTIDNNKIIHATIEDHFKLRITDLEEQSVYFIRPYKISDGEAVYGRQMIISTIPEGNFTWSFNGTLDLNNPIHARIKSAFDEATWYFNNFTSINKHVTVNYSPGTPTANANFDGWINMGPVESYQRTGTALHEMAHSVGVGTHWKYDDLFTDNRYNGERAAEIIQLMSGDDEEYIRKSGVHFWPYGINGAHEDTGEEDLYITHCLILQGMKTDGLPSN</sequence>
<dbReference type="PROSITE" id="PS51257">
    <property type="entry name" value="PROKAR_LIPOPROTEIN"/>
    <property type="match status" value="1"/>
</dbReference>
<proteinExistence type="predicted"/>
<dbReference type="EMBL" id="QOVK01000004">
    <property type="protein sequence ID" value="RXG23912.1"/>
    <property type="molecule type" value="Genomic_DNA"/>
</dbReference>
<evidence type="ECO:0000313" key="2">
    <source>
        <dbReference type="Proteomes" id="UP000289859"/>
    </source>
</evidence>
<evidence type="ECO:0000313" key="1">
    <source>
        <dbReference type="EMBL" id="RXG23912.1"/>
    </source>
</evidence>
<organism evidence="1 2">
    <name type="scientific">Leeuwenhoekiella polynyae</name>
    <dbReference type="NCBI Taxonomy" id="1550906"/>
    <lineage>
        <taxon>Bacteria</taxon>
        <taxon>Pseudomonadati</taxon>
        <taxon>Bacteroidota</taxon>
        <taxon>Flavobacteriia</taxon>
        <taxon>Flavobacteriales</taxon>
        <taxon>Flavobacteriaceae</taxon>
        <taxon>Leeuwenhoekiella</taxon>
    </lineage>
</organism>
<protein>
    <submittedName>
        <fullName evidence="1">Uncharacterized protein</fullName>
    </submittedName>
</protein>
<dbReference type="AlphaFoldDB" id="A0A4V1KR73"/>